<evidence type="ECO:0000259" key="9">
    <source>
        <dbReference type="Pfam" id="PF00892"/>
    </source>
</evidence>
<feature type="transmembrane region" description="Helical" evidence="8">
    <location>
        <begin position="210"/>
        <end position="228"/>
    </location>
</feature>
<dbReference type="EMBL" id="VJMH01005113">
    <property type="protein sequence ID" value="KAF0700782.1"/>
    <property type="molecule type" value="Genomic_DNA"/>
</dbReference>
<name>A0A485KL68_9STRA</name>
<feature type="transmembrane region" description="Helical" evidence="8">
    <location>
        <begin position="5"/>
        <end position="23"/>
    </location>
</feature>
<feature type="domain" description="EamA" evidence="9">
    <location>
        <begin position="6"/>
        <end position="139"/>
    </location>
</feature>
<dbReference type="Proteomes" id="UP000332933">
    <property type="component" value="Unassembled WGS sequence"/>
</dbReference>
<organism evidence="11 12">
    <name type="scientific">Aphanomyces stellatus</name>
    <dbReference type="NCBI Taxonomy" id="120398"/>
    <lineage>
        <taxon>Eukaryota</taxon>
        <taxon>Sar</taxon>
        <taxon>Stramenopiles</taxon>
        <taxon>Oomycota</taxon>
        <taxon>Saprolegniomycetes</taxon>
        <taxon>Saprolegniales</taxon>
        <taxon>Verrucalvaceae</taxon>
        <taxon>Aphanomyces</taxon>
    </lineage>
</organism>
<evidence type="ECO:0000313" key="12">
    <source>
        <dbReference type="Proteomes" id="UP000332933"/>
    </source>
</evidence>
<keyword evidence="3" id="KW-0813">Transport</keyword>
<dbReference type="InterPro" id="IPR050638">
    <property type="entry name" value="AA-Vitamin_Transporters"/>
</dbReference>
<feature type="transmembrane region" description="Helical" evidence="8">
    <location>
        <begin position="175"/>
        <end position="195"/>
    </location>
</feature>
<dbReference type="InterPro" id="IPR037185">
    <property type="entry name" value="EmrE-like"/>
</dbReference>
<feature type="transmembrane region" description="Helical" evidence="8">
    <location>
        <begin position="97"/>
        <end position="117"/>
    </location>
</feature>
<evidence type="ECO:0000256" key="3">
    <source>
        <dbReference type="ARBA" id="ARBA00022448"/>
    </source>
</evidence>
<feature type="transmembrane region" description="Helical" evidence="8">
    <location>
        <begin position="35"/>
        <end position="52"/>
    </location>
</feature>
<evidence type="ECO:0000313" key="11">
    <source>
        <dbReference type="EMBL" id="VFT85621.1"/>
    </source>
</evidence>
<dbReference type="NCBIfam" id="TIGR00688">
    <property type="entry name" value="rarD"/>
    <property type="match status" value="1"/>
</dbReference>
<feature type="transmembrane region" description="Helical" evidence="8">
    <location>
        <begin position="124"/>
        <end position="142"/>
    </location>
</feature>
<sequence>MTKGSVLYAILGNSLWGVGIIYWKQLAAVPPIEVLAHRFLWSFLLALGLIVAQSEWPAFRDAAFHRSTLATYAFSGLLLGINLFFTVWAAATGYVVQLSLGFFISPLVNVLLGVVVLNESLRQWQIFSVALATAGVAVVAVANATCPWLALTVAATFGVFGLVKKQAPLPSLHGMTLELGIFFFPALVYLVVIEANGSATFLRTTTAMDVYLVGSSVATVAPLVLYSAAAKHIPLTLLGILQYTAPSIQFLVGVLIFHEQLPLQKLIGFVCVWTGLVVFGVESICHSRPATPEANNSIAFSFDRIATPHCGYGDETP</sequence>
<dbReference type="PANTHER" id="PTHR32322:SF2">
    <property type="entry name" value="EAMA DOMAIN-CONTAINING PROTEIN"/>
    <property type="match status" value="1"/>
</dbReference>
<dbReference type="InterPro" id="IPR000620">
    <property type="entry name" value="EamA_dom"/>
</dbReference>
<gene>
    <name evidence="11" type="primary">Aste57867_8735</name>
    <name evidence="10" type="ORF">As57867_008701</name>
    <name evidence="11" type="ORF">ASTE57867_8735</name>
</gene>
<dbReference type="AlphaFoldDB" id="A0A485KL68"/>
<dbReference type="OrthoDB" id="64403at2759"/>
<evidence type="ECO:0000256" key="7">
    <source>
        <dbReference type="ARBA" id="ARBA00023136"/>
    </source>
</evidence>
<dbReference type="InterPro" id="IPR004626">
    <property type="entry name" value="RarD"/>
</dbReference>
<dbReference type="EMBL" id="CAADRA010005134">
    <property type="protein sequence ID" value="VFT85621.1"/>
    <property type="molecule type" value="Genomic_DNA"/>
</dbReference>
<keyword evidence="4" id="KW-1003">Cell membrane</keyword>
<keyword evidence="12" id="KW-1185">Reference proteome</keyword>
<comment type="subcellular location">
    <subcellularLocation>
        <location evidence="1">Cell membrane</location>
        <topology evidence="1">Multi-pass membrane protein</topology>
    </subcellularLocation>
</comment>
<keyword evidence="5 8" id="KW-0812">Transmembrane</keyword>
<evidence type="ECO:0000256" key="6">
    <source>
        <dbReference type="ARBA" id="ARBA00022989"/>
    </source>
</evidence>
<dbReference type="GO" id="GO:0005886">
    <property type="term" value="C:plasma membrane"/>
    <property type="evidence" value="ECO:0007669"/>
    <property type="project" value="UniProtKB-SubCell"/>
</dbReference>
<protein>
    <submittedName>
        <fullName evidence="11">Aste57867_8735 protein</fullName>
    </submittedName>
</protein>
<reference evidence="11 12" key="1">
    <citation type="submission" date="2019-03" db="EMBL/GenBank/DDBJ databases">
        <authorList>
            <person name="Gaulin E."/>
            <person name="Dumas B."/>
        </authorList>
    </citation>
    <scope>NUCLEOTIDE SEQUENCE [LARGE SCALE GENOMIC DNA]</scope>
    <source>
        <strain evidence="11">CBS 568.67</strain>
    </source>
</reference>
<evidence type="ECO:0000256" key="8">
    <source>
        <dbReference type="SAM" id="Phobius"/>
    </source>
</evidence>
<keyword evidence="6 8" id="KW-1133">Transmembrane helix</keyword>
<evidence type="ECO:0000256" key="1">
    <source>
        <dbReference type="ARBA" id="ARBA00004651"/>
    </source>
</evidence>
<feature type="transmembrane region" description="Helical" evidence="8">
    <location>
        <begin position="72"/>
        <end position="91"/>
    </location>
</feature>
<evidence type="ECO:0000313" key="10">
    <source>
        <dbReference type="EMBL" id="KAF0700782.1"/>
    </source>
</evidence>
<dbReference type="PANTHER" id="PTHR32322">
    <property type="entry name" value="INNER MEMBRANE TRANSPORTER"/>
    <property type="match status" value="1"/>
</dbReference>
<feature type="transmembrane region" description="Helical" evidence="8">
    <location>
        <begin position="235"/>
        <end position="257"/>
    </location>
</feature>
<dbReference type="Pfam" id="PF00892">
    <property type="entry name" value="EamA"/>
    <property type="match status" value="1"/>
</dbReference>
<keyword evidence="7 8" id="KW-0472">Membrane</keyword>
<comment type="similarity">
    <text evidence="2">Belongs to the EamA transporter family.</text>
</comment>
<evidence type="ECO:0000256" key="5">
    <source>
        <dbReference type="ARBA" id="ARBA00022692"/>
    </source>
</evidence>
<evidence type="ECO:0000256" key="2">
    <source>
        <dbReference type="ARBA" id="ARBA00007362"/>
    </source>
</evidence>
<reference evidence="10" key="2">
    <citation type="submission" date="2019-06" db="EMBL/GenBank/DDBJ databases">
        <title>Genomics analysis of Aphanomyces spp. identifies a new class of oomycete effector associated with host adaptation.</title>
        <authorList>
            <person name="Gaulin E."/>
        </authorList>
    </citation>
    <scope>NUCLEOTIDE SEQUENCE</scope>
    <source>
        <strain evidence="10">CBS 578.67</strain>
    </source>
</reference>
<accession>A0A485KL68</accession>
<proteinExistence type="inferred from homology"/>
<evidence type="ECO:0000256" key="4">
    <source>
        <dbReference type="ARBA" id="ARBA00022475"/>
    </source>
</evidence>
<dbReference type="SUPFAM" id="SSF103481">
    <property type="entry name" value="Multidrug resistance efflux transporter EmrE"/>
    <property type="match status" value="2"/>
</dbReference>